<reference evidence="2 3" key="1">
    <citation type="submission" date="2021-08" db="EMBL/GenBank/DDBJ databases">
        <authorList>
            <person name="Tuo L."/>
        </authorList>
    </citation>
    <scope>NUCLEOTIDE SEQUENCE [LARGE SCALE GENOMIC DNA]</scope>
    <source>
        <strain evidence="2 3">JCM 31229</strain>
    </source>
</reference>
<sequence length="158" mass="17060">MPPPPRSARSRNSMWAKLAAGAGILALAAFAIWMFGNARHDAGRLAEAAKWQAEVRVRDQRIADLRVENERRETASAVRYAERLAAIDPIILRSTERVIQYAQTPAGRAACLAADRVRGIEADAAALFPAYPAGADRRGDAVRPDTAAGAAGRIDDER</sequence>
<comment type="caution">
    <text evidence="2">The sequence shown here is derived from an EMBL/GenBank/DDBJ whole genome shotgun (WGS) entry which is preliminary data.</text>
</comment>
<feature type="region of interest" description="Disordered" evidence="1">
    <location>
        <begin position="135"/>
        <end position="158"/>
    </location>
</feature>
<evidence type="ECO:0000313" key="3">
    <source>
        <dbReference type="Proteomes" id="UP000706039"/>
    </source>
</evidence>
<name>A0ABS7PXQ8_9SPHN</name>
<protein>
    <submittedName>
        <fullName evidence="2">Uncharacterized protein</fullName>
    </submittedName>
</protein>
<evidence type="ECO:0000256" key="1">
    <source>
        <dbReference type="SAM" id="MobiDB-lite"/>
    </source>
</evidence>
<accession>A0ABS7PXQ8</accession>
<gene>
    <name evidence="2" type="ORF">K7G82_27775</name>
</gene>
<evidence type="ECO:0000313" key="2">
    <source>
        <dbReference type="EMBL" id="MBY8826132.1"/>
    </source>
</evidence>
<dbReference type="EMBL" id="JAINVV010000014">
    <property type="protein sequence ID" value="MBY8826132.1"/>
    <property type="molecule type" value="Genomic_DNA"/>
</dbReference>
<organism evidence="2 3">
    <name type="scientific">Sphingomonas colocasiae</name>
    <dbReference type="NCBI Taxonomy" id="1848973"/>
    <lineage>
        <taxon>Bacteria</taxon>
        <taxon>Pseudomonadati</taxon>
        <taxon>Pseudomonadota</taxon>
        <taxon>Alphaproteobacteria</taxon>
        <taxon>Sphingomonadales</taxon>
        <taxon>Sphingomonadaceae</taxon>
        <taxon>Sphingomonas</taxon>
    </lineage>
</organism>
<dbReference type="RefSeq" id="WP_222993476.1">
    <property type="nucleotide sequence ID" value="NZ_JAINVV010000014.1"/>
</dbReference>
<dbReference type="Proteomes" id="UP000706039">
    <property type="component" value="Unassembled WGS sequence"/>
</dbReference>
<proteinExistence type="predicted"/>
<keyword evidence="3" id="KW-1185">Reference proteome</keyword>